<feature type="region of interest" description="Disordered" evidence="6">
    <location>
        <begin position="189"/>
        <end position="211"/>
    </location>
</feature>
<dbReference type="CDD" id="cd00495">
    <property type="entry name" value="Ribosomal_L25_TL5_CTC"/>
    <property type="match status" value="1"/>
</dbReference>
<keyword evidence="1 5" id="KW-0699">rRNA-binding</keyword>
<dbReference type="Gene3D" id="2.40.240.10">
    <property type="entry name" value="Ribosomal Protein L25, Chain P"/>
    <property type="match status" value="1"/>
</dbReference>
<dbReference type="HAMAP" id="MF_01334">
    <property type="entry name" value="Ribosomal_bL25_CTC"/>
    <property type="match status" value="1"/>
</dbReference>
<dbReference type="Pfam" id="PF01386">
    <property type="entry name" value="Ribosomal_L25p"/>
    <property type="match status" value="1"/>
</dbReference>
<dbReference type="EMBL" id="CP100390">
    <property type="protein sequence ID" value="UZE96955.1"/>
    <property type="molecule type" value="Genomic_DNA"/>
</dbReference>
<comment type="function">
    <text evidence="5">This is one of the proteins that binds to the 5S RNA in the ribosome where it forms part of the central protuberance.</text>
</comment>
<proteinExistence type="inferred from homology"/>
<feature type="compositionally biased region" description="Acidic residues" evidence="6">
    <location>
        <begin position="199"/>
        <end position="211"/>
    </location>
</feature>
<evidence type="ECO:0000256" key="2">
    <source>
        <dbReference type="ARBA" id="ARBA00022884"/>
    </source>
</evidence>
<evidence type="ECO:0000259" key="7">
    <source>
        <dbReference type="Pfam" id="PF01386"/>
    </source>
</evidence>
<dbReference type="HAMAP" id="MF_01336">
    <property type="entry name" value="Ribosomal_bL25"/>
    <property type="match status" value="1"/>
</dbReference>
<evidence type="ECO:0000256" key="1">
    <source>
        <dbReference type="ARBA" id="ARBA00022730"/>
    </source>
</evidence>
<keyword evidence="4 5" id="KW-0687">Ribonucleoprotein</keyword>
<evidence type="ECO:0000256" key="3">
    <source>
        <dbReference type="ARBA" id="ARBA00022980"/>
    </source>
</evidence>
<evidence type="ECO:0000256" key="5">
    <source>
        <dbReference type="HAMAP-Rule" id="MF_01334"/>
    </source>
</evidence>
<keyword evidence="2 5" id="KW-0694">RNA-binding</keyword>
<accession>A0ABY6N4I7</accession>
<evidence type="ECO:0000256" key="6">
    <source>
        <dbReference type="SAM" id="MobiDB-lite"/>
    </source>
</evidence>
<dbReference type="Proteomes" id="UP001163739">
    <property type="component" value="Chromosome"/>
</dbReference>
<keyword evidence="3 5" id="KW-0689">Ribosomal protein</keyword>
<comment type="subunit">
    <text evidence="5">Part of the 50S ribosomal subunit; part of the 5S rRNA/L5/L18/L25 subcomplex. Contacts the 5S rRNA. Binds to the 5S rRNA independently of L5 and L18.</text>
</comment>
<dbReference type="InterPro" id="IPR020056">
    <property type="entry name" value="Rbsml_bL25/Gln-tRNA_synth_N"/>
</dbReference>
<comment type="similarity">
    <text evidence="5">Belongs to the bacterial ribosomal protein bL25 family. CTC subfamily.</text>
</comment>
<dbReference type="GO" id="GO:0005840">
    <property type="term" value="C:ribosome"/>
    <property type="evidence" value="ECO:0007669"/>
    <property type="project" value="UniProtKB-KW"/>
</dbReference>
<dbReference type="RefSeq" id="WP_265048436.1">
    <property type="nucleotide sequence ID" value="NZ_CP100390.1"/>
</dbReference>
<sequence>MTDAFVVNAVVRTDKGKGASRRLRRLENLVPAIIYGGDKEPVSLTLKHNEIIKSLESEAFYSHILTISIDGTEESAILKDLQRHPAREEIMHVDFLRVSKNQPITVNVPLHFNNEEQCVGVRLEGGAISHQASDVEISCLPADLPEYIVVDMTDVHVDTIIHLSDLTLPKGVTITALQHGEDHNMPVAAVQKPKGEKVEEGEEASEEAGEE</sequence>
<organism evidence="9 10">
    <name type="scientific">Alkalimarinus alittae</name>
    <dbReference type="NCBI Taxonomy" id="2961619"/>
    <lineage>
        <taxon>Bacteria</taxon>
        <taxon>Pseudomonadati</taxon>
        <taxon>Pseudomonadota</taxon>
        <taxon>Gammaproteobacteria</taxon>
        <taxon>Alteromonadales</taxon>
        <taxon>Alteromonadaceae</taxon>
        <taxon>Alkalimarinus</taxon>
    </lineage>
</organism>
<reference evidence="9" key="1">
    <citation type="submission" date="2022-06" db="EMBL/GenBank/DDBJ databases">
        <title>Alkalimarinus sp. nov., isolated from gut of a Alitta virens.</title>
        <authorList>
            <person name="Yang A.I."/>
            <person name="Shin N.-R."/>
        </authorList>
    </citation>
    <scope>NUCLEOTIDE SEQUENCE</scope>
    <source>
        <strain evidence="9">A2M4</strain>
    </source>
</reference>
<dbReference type="InterPro" id="IPR020930">
    <property type="entry name" value="Ribosomal_uL5_bac-type"/>
</dbReference>
<dbReference type="NCBIfam" id="NF004612">
    <property type="entry name" value="PRK05943.1"/>
    <property type="match status" value="1"/>
</dbReference>
<dbReference type="InterPro" id="IPR011035">
    <property type="entry name" value="Ribosomal_bL25/Gln-tRNA_synth"/>
</dbReference>
<evidence type="ECO:0000256" key="4">
    <source>
        <dbReference type="ARBA" id="ARBA00023274"/>
    </source>
</evidence>
<evidence type="ECO:0000313" key="9">
    <source>
        <dbReference type="EMBL" id="UZE96955.1"/>
    </source>
</evidence>
<dbReference type="NCBIfam" id="TIGR00731">
    <property type="entry name" value="bL25_bact_ctc"/>
    <property type="match status" value="1"/>
</dbReference>
<dbReference type="InterPro" id="IPR029751">
    <property type="entry name" value="Ribosomal_L25_dom"/>
</dbReference>
<dbReference type="SUPFAM" id="SSF50715">
    <property type="entry name" value="Ribosomal protein L25-like"/>
    <property type="match status" value="1"/>
</dbReference>
<name>A0ABY6N4I7_9ALTE</name>
<feature type="domain" description="Large ribosomal subunit protein bL25 L25" evidence="7">
    <location>
        <begin position="8"/>
        <end position="95"/>
    </location>
</feature>
<protein>
    <recommendedName>
        <fullName evidence="5">Large ribosomal subunit protein bL25</fullName>
    </recommendedName>
    <alternativeName>
        <fullName evidence="5">General stress protein CTC</fullName>
    </alternativeName>
</protein>
<dbReference type="Gene3D" id="2.170.120.20">
    <property type="entry name" value="Ribosomal protein L25, beta domain"/>
    <property type="match status" value="1"/>
</dbReference>
<dbReference type="InterPro" id="IPR020057">
    <property type="entry name" value="Ribosomal_bL25_b-dom"/>
</dbReference>
<dbReference type="NCBIfam" id="NF004128">
    <property type="entry name" value="PRK05618.1-2"/>
    <property type="match status" value="1"/>
</dbReference>
<evidence type="ECO:0000259" key="8">
    <source>
        <dbReference type="Pfam" id="PF14693"/>
    </source>
</evidence>
<dbReference type="PANTHER" id="PTHR33284:SF1">
    <property type="entry name" value="RIBOSOMAL PROTEIN L25_GLN-TRNA SYNTHETASE, ANTI-CODON-BINDING DOMAIN-CONTAINING PROTEIN"/>
    <property type="match status" value="1"/>
</dbReference>
<feature type="domain" description="Large ribosomal subunit protein bL25 beta" evidence="8">
    <location>
        <begin position="104"/>
        <end position="194"/>
    </location>
</feature>
<dbReference type="InterPro" id="IPR037121">
    <property type="entry name" value="Ribosomal_bL25_C"/>
</dbReference>
<dbReference type="NCBIfam" id="NF004130">
    <property type="entry name" value="PRK05618.1-5"/>
    <property type="match status" value="1"/>
</dbReference>
<dbReference type="InterPro" id="IPR020055">
    <property type="entry name" value="Ribosomal_bL25_short"/>
</dbReference>
<dbReference type="InterPro" id="IPR001021">
    <property type="entry name" value="Ribosomal_bL25_long"/>
</dbReference>
<dbReference type="Pfam" id="PF14693">
    <property type="entry name" value="Ribosomal_TL5_C"/>
    <property type="match status" value="1"/>
</dbReference>
<keyword evidence="10" id="KW-1185">Reference proteome</keyword>
<dbReference type="PANTHER" id="PTHR33284">
    <property type="entry name" value="RIBOSOMAL PROTEIN L25/GLN-TRNA SYNTHETASE, ANTI-CODON-BINDING DOMAIN-CONTAINING PROTEIN"/>
    <property type="match status" value="1"/>
</dbReference>
<evidence type="ECO:0000313" key="10">
    <source>
        <dbReference type="Proteomes" id="UP001163739"/>
    </source>
</evidence>
<gene>
    <name evidence="5" type="primary">rplY</name>
    <name evidence="5" type="synonym">ctc</name>
    <name evidence="9" type="ORF">NKI27_04170</name>
</gene>